<dbReference type="GO" id="GO:0008233">
    <property type="term" value="F:peptidase activity"/>
    <property type="evidence" value="ECO:0007669"/>
    <property type="project" value="InterPro"/>
</dbReference>
<organism evidence="13 14">
    <name type="scientific">Vreelandella sedimenti</name>
    <dbReference type="NCBI Taxonomy" id="2729618"/>
    <lineage>
        <taxon>Bacteria</taxon>
        <taxon>Pseudomonadati</taxon>
        <taxon>Pseudomonadota</taxon>
        <taxon>Gammaproteobacteria</taxon>
        <taxon>Oceanospirillales</taxon>
        <taxon>Halomonadaceae</taxon>
        <taxon>Vreelandella</taxon>
    </lineage>
</organism>
<proteinExistence type="predicted"/>
<comment type="caution">
    <text evidence="13">The sequence shown here is derived from an EMBL/GenBank/DDBJ whole genome shotgun (WGS) entry which is preliminary data.</text>
</comment>
<dbReference type="PROSITE" id="PS00211">
    <property type="entry name" value="ABC_TRANSPORTER_1"/>
    <property type="match status" value="1"/>
</dbReference>
<evidence type="ECO:0000256" key="9">
    <source>
        <dbReference type="SAM" id="Phobius"/>
    </source>
</evidence>
<dbReference type="GO" id="GO:0016887">
    <property type="term" value="F:ATP hydrolysis activity"/>
    <property type="evidence" value="ECO:0007669"/>
    <property type="project" value="InterPro"/>
</dbReference>
<dbReference type="InterPro" id="IPR011527">
    <property type="entry name" value="ABC1_TM_dom"/>
</dbReference>
<dbReference type="GO" id="GO:0005524">
    <property type="term" value="F:ATP binding"/>
    <property type="evidence" value="ECO:0007669"/>
    <property type="project" value="UniProtKB-KW"/>
</dbReference>
<dbReference type="PROSITE" id="PS50990">
    <property type="entry name" value="PEPTIDASE_C39"/>
    <property type="match status" value="1"/>
</dbReference>
<dbReference type="SUPFAM" id="SSF52540">
    <property type="entry name" value="P-loop containing nucleoside triphosphate hydrolases"/>
    <property type="match status" value="1"/>
</dbReference>
<evidence type="ECO:0000256" key="4">
    <source>
        <dbReference type="ARBA" id="ARBA00022692"/>
    </source>
</evidence>
<keyword evidence="3" id="KW-1003">Cell membrane</keyword>
<evidence type="ECO:0000259" key="11">
    <source>
        <dbReference type="PROSITE" id="PS50929"/>
    </source>
</evidence>
<dbReference type="CDD" id="cd18567">
    <property type="entry name" value="ABC_6TM_CvaB_RaxB_like"/>
    <property type="match status" value="1"/>
</dbReference>
<feature type="transmembrane region" description="Helical" evidence="9">
    <location>
        <begin position="253"/>
        <end position="275"/>
    </location>
</feature>
<dbReference type="Pfam" id="PF00005">
    <property type="entry name" value="ABC_tran"/>
    <property type="match status" value="1"/>
</dbReference>
<sequence length="686" mass="76438">MACLAMISSYHGLHHDLISLRRRFSISLKGANLSQLIKYSHDLNFSSRSLRLDLGEIKNLRCPCILHWDMNHFVVLKKVVNNVLHLLDPAVGARKVTVDDASPHFTGVALELVPNAGFVPAKLKPKIRLRDLVGRAVGFKRALINIFAIAVTIEIVSLLSPQVTQWVVDGALVSADYDLLLLAVLGGGLLLIIDFFLKMARGWMGLRLNQQLSLQWSSNLMRHLVTLPWPFFERRHLGDITSRFQSLSAIRQVFANGAIMIVLDGLVAMITFGMMLLYSHFLTMIVVVALALYMVLRVAFYQPLRNASEERIILSSRENAYFLETLRAIVPLKLFNHSSIRLSNWQNMMADVQNRDVTTQKILLAFASLNTLIFGLESMFLLYWGGVSVLEGSLSLGMLLAFIAYKSQFTTRASQLIDMGLEIKMLSLHAERLADIALEAPEEEPVAETDLYRLEPKIEFREVSYRYAEGEPWVLKNISFIIDAGDSVAIVGRSGSGKSTLFKLVLGLLKPTEGEILVGGISTRQLGAKAVRELIGAVMQEDQLMAGSLAENIACFDPEENQEHIEKAANIAHIHKTIINMPMGYQTLVAEMGGGLSGGQKQRILLARALYKNPSILALDEATSHLDLHSEQHVVQALNIAKMTRITIAHRRETVAFAKRIIAMHKGAIVEDIRIEDEQGLLKESH</sequence>
<dbReference type="PANTHER" id="PTHR24221:SF606">
    <property type="entry name" value="COLICIN V SECRETION-PROCESSING ATP-BINDING PROTEIN"/>
    <property type="match status" value="1"/>
</dbReference>
<evidence type="ECO:0000256" key="8">
    <source>
        <dbReference type="ARBA" id="ARBA00023136"/>
    </source>
</evidence>
<dbReference type="InterPro" id="IPR039421">
    <property type="entry name" value="Type_1_exporter"/>
</dbReference>
<feature type="transmembrane region" description="Helical" evidence="9">
    <location>
        <begin position="362"/>
        <end position="383"/>
    </location>
</feature>
<keyword evidence="7 9" id="KW-1133">Transmembrane helix</keyword>
<dbReference type="GO" id="GO:0034040">
    <property type="term" value="F:ATPase-coupled lipid transmembrane transporter activity"/>
    <property type="evidence" value="ECO:0007669"/>
    <property type="project" value="TreeGrafter"/>
</dbReference>
<dbReference type="Gene3D" id="1.20.1560.10">
    <property type="entry name" value="ABC transporter type 1, transmembrane domain"/>
    <property type="match status" value="1"/>
</dbReference>
<dbReference type="AlphaFoldDB" id="A0A7Z0SMN1"/>
<dbReference type="Pfam" id="PF03412">
    <property type="entry name" value="Peptidase_C39"/>
    <property type="match status" value="1"/>
</dbReference>
<feature type="domain" description="ABC transmembrane type-1" evidence="11">
    <location>
        <begin position="146"/>
        <end position="425"/>
    </location>
</feature>
<dbReference type="PROSITE" id="PS50929">
    <property type="entry name" value="ABC_TM1F"/>
    <property type="match status" value="1"/>
</dbReference>
<gene>
    <name evidence="13" type="ORF">HZU72_07775</name>
</gene>
<feature type="transmembrane region" description="Helical" evidence="9">
    <location>
        <begin position="142"/>
        <end position="159"/>
    </location>
</feature>
<evidence type="ECO:0000256" key="7">
    <source>
        <dbReference type="ARBA" id="ARBA00022989"/>
    </source>
</evidence>
<evidence type="ECO:0000256" key="3">
    <source>
        <dbReference type="ARBA" id="ARBA00022475"/>
    </source>
</evidence>
<reference evidence="13 14" key="1">
    <citation type="submission" date="2020-07" db="EMBL/GenBank/DDBJ databases">
        <title>Halomonas sp. QX-2 draft genome sequence.</title>
        <authorList>
            <person name="Qiu X."/>
        </authorList>
    </citation>
    <scope>NUCLEOTIDE SEQUENCE [LARGE SCALE GENOMIC DNA]</scope>
    <source>
        <strain evidence="13 14">QX-2</strain>
    </source>
</reference>
<dbReference type="Proteomes" id="UP000520876">
    <property type="component" value="Unassembled WGS sequence"/>
</dbReference>
<dbReference type="Gene3D" id="3.40.50.300">
    <property type="entry name" value="P-loop containing nucleotide triphosphate hydrolases"/>
    <property type="match status" value="1"/>
</dbReference>
<dbReference type="Gene3D" id="3.90.70.10">
    <property type="entry name" value="Cysteine proteinases"/>
    <property type="match status" value="1"/>
</dbReference>
<evidence type="ECO:0000313" key="14">
    <source>
        <dbReference type="Proteomes" id="UP000520876"/>
    </source>
</evidence>
<keyword evidence="4 9" id="KW-0812">Transmembrane</keyword>
<evidence type="ECO:0000256" key="1">
    <source>
        <dbReference type="ARBA" id="ARBA00004651"/>
    </source>
</evidence>
<comment type="subcellular location">
    <subcellularLocation>
        <location evidence="1">Cell membrane</location>
        <topology evidence="1">Multi-pass membrane protein</topology>
    </subcellularLocation>
</comment>
<name>A0A7Z0SMN1_9GAMM</name>
<dbReference type="InterPro" id="IPR017871">
    <property type="entry name" value="ABC_transporter-like_CS"/>
</dbReference>
<keyword evidence="14" id="KW-1185">Reference proteome</keyword>
<dbReference type="GO" id="GO:0140359">
    <property type="term" value="F:ABC-type transporter activity"/>
    <property type="evidence" value="ECO:0007669"/>
    <property type="project" value="InterPro"/>
</dbReference>
<accession>A0A7Z0SMN1</accession>
<dbReference type="PANTHER" id="PTHR24221">
    <property type="entry name" value="ATP-BINDING CASSETTE SUB-FAMILY B"/>
    <property type="match status" value="1"/>
</dbReference>
<keyword evidence="8 9" id="KW-0472">Membrane</keyword>
<dbReference type="InterPro" id="IPR036640">
    <property type="entry name" value="ABC1_TM_sf"/>
</dbReference>
<dbReference type="GO" id="GO:0006508">
    <property type="term" value="P:proteolysis"/>
    <property type="evidence" value="ECO:0007669"/>
    <property type="project" value="InterPro"/>
</dbReference>
<feature type="transmembrane region" description="Helical" evidence="9">
    <location>
        <begin position="281"/>
        <end position="301"/>
    </location>
</feature>
<dbReference type="PROSITE" id="PS50893">
    <property type="entry name" value="ABC_TRANSPORTER_2"/>
    <property type="match status" value="1"/>
</dbReference>
<evidence type="ECO:0000256" key="6">
    <source>
        <dbReference type="ARBA" id="ARBA00022840"/>
    </source>
</evidence>
<evidence type="ECO:0000313" key="13">
    <source>
        <dbReference type="EMBL" id="NYT72323.1"/>
    </source>
</evidence>
<dbReference type="InterPro" id="IPR003439">
    <property type="entry name" value="ABC_transporter-like_ATP-bd"/>
</dbReference>
<feature type="domain" description="ABC transporter" evidence="10">
    <location>
        <begin position="458"/>
        <end position="685"/>
    </location>
</feature>
<feature type="domain" description="Peptidase C39" evidence="12">
    <location>
        <begin position="1"/>
        <end position="112"/>
    </location>
</feature>
<evidence type="ECO:0000259" key="12">
    <source>
        <dbReference type="PROSITE" id="PS50990"/>
    </source>
</evidence>
<dbReference type="SMART" id="SM00382">
    <property type="entry name" value="AAA"/>
    <property type="match status" value="1"/>
</dbReference>
<dbReference type="EMBL" id="JACCGK010000006">
    <property type="protein sequence ID" value="NYT72323.1"/>
    <property type="molecule type" value="Genomic_DNA"/>
</dbReference>
<protein>
    <submittedName>
        <fullName evidence="13">Peptidase domain-containing ABC transporter</fullName>
    </submittedName>
</protein>
<dbReference type="InterPro" id="IPR005074">
    <property type="entry name" value="Peptidase_C39"/>
</dbReference>
<evidence type="ECO:0000256" key="2">
    <source>
        <dbReference type="ARBA" id="ARBA00022448"/>
    </source>
</evidence>
<dbReference type="InterPro" id="IPR027417">
    <property type="entry name" value="P-loop_NTPase"/>
</dbReference>
<dbReference type="InterPro" id="IPR003593">
    <property type="entry name" value="AAA+_ATPase"/>
</dbReference>
<evidence type="ECO:0000256" key="5">
    <source>
        <dbReference type="ARBA" id="ARBA00022741"/>
    </source>
</evidence>
<feature type="transmembrane region" description="Helical" evidence="9">
    <location>
        <begin position="179"/>
        <end position="197"/>
    </location>
</feature>
<keyword evidence="6" id="KW-0067">ATP-binding</keyword>
<dbReference type="SUPFAM" id="SSF90123">
    <property type="entry name" value="ABC transporter transmembrane region"/>
    <property type="match status" value="1"/>
</dbReference>
<dbReference type="Pfam" id="PF00664">
    <property type="entry name" value="ABC_membrane"/>
    <property type="match status" value="1"/>
</dbReference>
<dbReference type="GO" id="GO:0005886">
    <property type="term" value="C:plasma membrane"/>
    <property type="evidence" value="ECO:0007669"/>
    <property type="project" value="UniProtKB-SubCell"/>
</dbReference>
<keyword evidence="2" id="KW-0813">Transport</keyword>
<keyword evidence="5" id="KW-0547">Nucleotide-binding</keyword>
<evidence type="ECO:0000259" key="10">
    <source>
        <dbReference type="PROSITE" id="PS50893"/>
    </source>
</evidence>
<dbReference type="FunFam" id="3.40.50.300:FF:000299">
    <property type="entry name" value="ABC transporter ATP-binding protein/permease"/>
    <property type="match status" value="1"/>
</dbReference>